<dbReference type="RefSeq" id="WP_128389981.1">
    <property type="nucleotide sequence ID" value="NZ_SBII01000007.1"/>
</dbReference>
<feature type="domain" description="M23ase beta-sheet core" evidence="4">
    <location>
        <begin position="348"/>
        <end position="439"/>
    </location>
</feature>
<dbReference type="SUPFAM" id="SSF51261">
    <property type="entry name" value="Duplicated hybrid motif"/>
    <property type="match status" value="1"/>
</dbReference>
<dbReference type="PANTHER" id="PTHR21666:SF289">
    <property type="entry name" value="L-ALA--D-GLU ENDOPEPTIDASE"/>
    <property type="match status" value="1"/>
</dbReference>
<reference evidence="5 6" key="1">
    <citation type="submission" date="2019-01" db="EMBL/GenBank/DDBJ databases">
        <title>Flavobacterium sp. nov.,isolated from freshwater.</title>
        <authorList>
            <person name="Zhang R."/>
            <person name="Du Z.-J."/>
        </authorList>
    </citation>
    <scope>NUCLEOTIDE SEQUENCE [LARGE SCALE GENOMIC DNA]</scope>
    <source>
        <strain evidence="5 6">1E403</strain>
    </source>
</reference>
<evidence type="ECO:0000313" key="6">
    <source>
        <dbReference type="Proteomes" id="UP000287527"/>
    </source>
</evidence>
<evidence type="ECO:0000259" key="4">
    <source>
        <dbReference type="Pfam" id="PF01551"/>
    </source>
</evidence>
<proteinExistence type="predicted"/>
<organism evidence="5 6">
    <name type="scientific">Flavobacterium cerinum</name>
    <dbReference type="NCBI Taxonomy" id="2502784"/>
    <lineage>
        <taxon>Bacteria</taxon>
        <taxon>Pseudomonadati</taxon>
        <taxon>Bacteroidota</taxon>
        <taxon>Flavobacteriia</taxon>
        <taxon>Flavobacteriales</taxon>
        <taxon>Flavobacteriaceae</taxon>
        <taxon>Flavobacterium</taxon>
    </lineage>
</organism>
<feature type="coiled-coil region" evidence="2">
    <location>
        <begin position="24"/>
        <end position="51"/>
    </location>
</feature>
<dbReference type="InterPro" id="IPR011055">
    <property type="entry name" value="Dup_hybrid_motif"/>
</dbReference>
<dbReference type="EMBL" id="SBII01000007">
    <property type="protein sequence ID" value="RWX00024.1"/>
    <property type="molecule type" value="Genomic_DNA"/>
</dbReference>
<dbReference type="AlphaFoldDB" id="A0A444H9V6"/>
<dbReference type="PANTHER" id="PTHR21666">
    <property type="entry name" value="PEPTIDASE-RELATED"/>
    <property type="match status" value="1"/>
</dbReference>
<keyword evidence="2" id="KW-0175">Coiled coil</keyword>
<dbReference type="GO" id="GO:0004222">
    <property type="term" value="F:metalloendopeptidase activity"/>
    <property type="evidence" value="ECO:0007669"/>
    <property type="project" value="TreeGrafter"/>
</dbReference>
<dbReference type="InterPro" id="IPR016047">
    <property type="entry name" value="M23ase_b-sheet_dom"/>
</dbReference>
<keyword evidence="1" id="KW-0732">Signal</keyword>
<feature type="region of interest" description="Disordered" evidence="3">
    <location>
        <begin position="179"/>
        <end position="199"/>
    </location>
</feature>
<dbReference type="Pfam" id="PF01551">
    <property type="entry name" value="Peptidase_M23"/>
    <property type="match status" value="1"/>
</dbReference>
<accession>A0A444H9V6</accession>
<evidence type="ECO:0000313" key="5">
    <source>
        <dbReference type="EMBL" id="RWX00024.1"/>
    </source>
</evidence>
<dbReference type="OrthoDB" id="9815884at2"/>
<protein>
    <submittedName>
        <fullName evidence="5">Peptidase M23</fullName>
    </submittedName>
</protein>
<dbReference type="InterPro" id="IPR050570">
    <property type="entry name" value="Cell_wall_metabolism_enzyme"/>
</dbReference>
<evidence type="ECO:0000256" key="3">
    <source>
        <dbReference type="SAM" id="MobiDB-lite"/>
    </source>
</evidence>
<dbReference type="Proteomes" id="UP000287527">
    <property type="component" value="Unassembled WGS sequence"/>
</dbReference>
<gene>
    <name evidence="5" type="ORF">EPI11_10800</name>
</gene>
<evidence type="ECO:0000256" key="1">
    <source>
        <dbReference type="ARBA" id="ARBA00022729"/>
    </source>
</evidence>
<dbReference type="CDD" id="cd12797">
    <property type="entry name" value="M23_peptidase"/>
    <property type="match status" value="1"/>
</dbReference>
<sequence length="445" mass="49774">MTKFFLTILLICFTTLSWGQSAQQKKLEERKAQILKEMEELRNLVSKENKKEKTVLNKIDDNRTKIKLSENLISTTTKQTRLLTDDIYTNQIKINKLTKELNVLKEDYANMIVKAYKNRSEQSRIMFILSSETFLQAYKRMQYMKQFSSFRKIQGEEIKSKMAEAERLDAALGGQKKEKEKLLAESEDQKEVLEKDKEEQEQLVKSIQKDKKKYAADIKKKQKEQKDIDRKIDKIIKDAIIAANKRAAEKAAAKTAAAKAAAVKAAAAKATPAEKKKGKETAVAAAKAAPATKATTNKITLTKESKLESDSFKANKGKLPWPVAEGAVSVKFGLQRDPFGNNFQIDSKSIEITTKPGTTVRSIFNGEVLDVQVIGGTRNKIVLISHGDFITVYCNLSTINVRTGDKVSTKDTIGTVATSPSGKTALTFYIMQNTTPLNPSSWITK</sequence>
<name>A0A444H9V6_9FLAO</name>
<evidence type="ECO:0000256" key="2">
    <source>
        <dbReference type="SAM" id="Coils"/>
    </source>
</evidence>
<dbReference type="Gene3D" id="2.70.70.10">
    <property type="entry name" value="Glucose Permease (Domain IIA)"/>
    <property type="match status" value="1"/>
</dbReference>
<keyword evidence="6" id="KW-1185">Reference proteome</keyword>
<dbReference type="Gene3D" id="6.10.250.3150">
    <property type="match status" value="1"/>
</dbReference>
<comment type="caution">
    <text evidence="5">The sequence shown here is derived from an EMBL/GenBank/DDBJ whole genome shotgun (WGS) entry which is preliminary data.</text>
</comment>